<dbReference type="PANTHER" id="PTHR37042:SF4">
    <property type="entry name" value="OUTER MEMBRANE PROTEIN RV1973"/>
    <property type="match status" value="1"/>
</dbReference>
<dbReference type="SUPFAM" id="SSF54427">
    <property type="entry name" value="NTF2-like"/>
    <property type="match status" value="1"/>
</dbReference>
<sequence>MTDTRTEPETASRATSRPALRKPRVLVAAVIAAVLLGALGYTGLQLRAHVAAESARAAAQEAARRYATDLSTYDYRRLDSNFAAVTANAHGQFAQQYEQVSSSLTELIRQNQAISEGTVLTTATVSADENHAVVALFVDQKITNKNTPEPRVDRNRMQMTLIHDDGRWLIDNIQLL</sequence>
<evidence type="ECO:0000256" key="3">
    <source>
        <dbReference type="SAM" id="Phobius"/>
    </source>
</evidence>
<evidence type="ECO:0000313" key="5">
    <source>
        <dbReference type="Proteomes" id="UP001237595"/>
    </source>
</evidence>
<proteinExistence type="predicted"/>
<feature type="transmembrane region" description="Helical" evidence="3">
    <location>
        <begin position="25"/>
        <end position="44"/>
    </location>
</feature>
<dbReference type="InterPro" id="IPR032710">
    <property type="entry name" value="NTF2-like_dom_sf"/>
</dbReference>
<evidence type="ECO:0000256" key="2">
    <source>
        <dbReference type="ARBA" id="ARBA00023136"/>
    </source>
</evidence>
<evidence type="ECO:0008006" key="6">
    <source>
        <dbReference type="Google" id="ProtNLM"/>
    </source>
</evidence>
<keyword evidence="5" id="KW-1185">Reference proteome</keyword>
<dbReference type="PANTHER" id="PTHR37042">
    <property type="entry name" value="OUTER MEMBRANE PROTEIN RV1973"/>
    <property type="match status" value="1"/>
</dbReference>
<evidence type="ECO:0000256" key="1">
    <source>
        <dbReference type="ARBA" id="ARBA00004370"/>
    </source>
</evidence>
<comment type="subcellular location">
    <subcellularLocation>
        <location evidence="1">Membrane</location>
    </subcellularLocation>
</comment>
<comment type="caution">
    <text evidence="4">The sequence shown here is derived from an EMBL/GenBank/DDBJ whole genome shotgun (WGS) entry which is preliminary data.</text>
</comment>
<name>A0ABT6PQN0_9PSEU</name>
<dbReference type="RefSeq" id="WP_281456631.1">
    <property type="nucleotide sequence ID" value="NZ_JASAOF010000010.1"/>
</dbReference>
<dbReference type="Proteomes" id="UP001237595">
    <property type="component" value="Unassembled WGS sequence"/>
</dbReference>
<dbReference type="Gene3D" id="3.10.450.50">
    <property type="match status" value="1"/>
</dbReference>
<keyword evidence="2 3" id="KW-0472">Membrane</keyword>
<reference evidence="4 5" key="1">
    <citation type="submission" date="2023-04" db="EMBL/GenBank/DDBJ databases">
        <title>Draft genome sequence of Saccharopolyspora sp. TS4A08 isolated from sweet potato rhizospheric soil.</title>
        <authorList>
            <person name="Suksaard P."/>
            <person name="Duangmal K."/>
        </authorList>
    </citation>
    <scope>NUCLEOTIDE SEQUENCE [LARGE SCALE GENOMIC DNA]</scope>
    <source>
        <strain evidence="4 5">TS4A08</strain>
    </source>
</reference>
<keyword evidence="3" id="KW-1133">Transmembrane helix</keyword>
<keyword evidence="3" id="KW-0812">Transmembrane</keyword>
<dbReference type="EMBL" id="JASAOF010000010">
    <property type="protein sequence ID" value="MDI2030318.1"/>
    <property type="molecule type" value="Genomic_DNA"/>
</dbReference>
<accession>A0ABT6PQN0</accession>
<protein>
    <recommendedName>
        <fullName evidence="6">Mce-associated membrane protein</fullName>
    </recommendedName>
</protein>
<gene>
    <name evidence="4" type="ORF">QFW96_16935</name>
</gene>
<organism evidence="4 5">
    <name type="scientific">Saccharopolyspora ipomoeae</name>
    <dbReference type="NCBI Taxonomy" id="3042027"/>
    <lineage>
        <taxon>Bacteria</taxon>
        <taxon>Bacillati</taxon>
        <taxon>Actinomycetota</taxon>
        <taxon>Actinomycetes</taxon>
        <taxon>Pseudonocardiales</taxon>
        <taxon>Pseudonocardiaceae</taxon>
        <taxon>Saccharopolyspora</taxon>
    </lineage>
</organism>
<evidence type="ECO:0000313" key="4">
    <source>
        <dbReference type="EMBL" id="MDI2030318.1"/>
    </source>
</evidence>